<dbReference type="Gene3D" id="3.10.450.50">
    <property type="match status" value="1"/>
</dbReference>
<gene>
    <name evidence="1" type="ORF">F0U60_24695</name>
</gene>
<dbReference type="Pfam" id="PF07366">
    <property type="entry name" value="SnoaL"/>
    <property type="match status" value="1"/>
</dbReference>
<keyword evidence="2" id="KW-1185">Reference proteome</keyword>
<dbReference type="Proteomes" id="UP001611383">
    <property type="component" value="Chromosome"/>
</dbReference>
<dbReference type="PANTHER" id="PTHR38436">
    <property type="entry name" value="POLYKETIDE CYCLASE SNOAL-LIKE DOMAIN"/>
    <property type="match status" value="1"/>
</dbReference>
<organism evidence="1 2">
    <name type="scientific">Archangium minus</name>
    <dbReference type="NCBI Taxonomy" id="83450"/>
    <lineage>
        <taxon>Bacteria</taxon>
        <taxon>Pseudomonadati</taxon>
        <taxon>Myxococcota</taxon>
        <taxon>Myxococcia</taxon>
        <taxon>Myxococcales</taxon>
        <taxon>Cystobacterineae</taxon>
        <taxon>Archangiaceae</taxon>
        <taxon>Archangium</taxon>
    </lineage>
</organism>
<accession>A0ABY9WUL3</accession>
<dbReference type="InterPro" id="IPR009959">
    <property type="entry name" value="Cyclase_SnoaL-like"/>
</dbReference>
<sequence>MDARAAREFFEEYLNTIYHQRRIEALDRFLAPDITLHPPVPGFGPGLDGARVAVEAWLEAFSDMRISIEGFVYADDMIAPRLFLAAIHSGPFMGIPATGRRIHFRGHPHYRLRDGRFVEFWDSPDMLPVLRQLGVLPPAFEVNAGSYAGA</sequence>
<evidence type="ECO:0000313" key="2">
    <source>
        <dbReference type="Proteomes" id="UP001611383"/>
    </source>
</evidence>
<dbReference type="EMBL" id="CP043494">
    <property type="protein sequence ID" value="WNG46969.1"/>
    <property type="molecule type" value="Genomic_DNA"/>
</dbReference>
<dbReference type="SUPFAM" id="SSF54427">
    <property type="entry name" value="NTF2-like"/>
    <property type="match status" value="1"/>
</dbReference>
<evidence type="ECO:0000313" key="1">
    <source>
        <dbReference type="EMBL" id="WNG46969.1"/>
    </source>
</evidence>
<dbReference type="InterPro" id="IPR032710">
    <property type="entry name" value="NTF2-like_dom_sf"/>
</dbReference>
<dbReference type="PANTHER" id="PTHR38436:SF1">
    <property type="entry name" value="ESTER CYCLASE"/>
    <property type="match status" value="1"/>
</dbReference>
<reference evidence="1 2" key="1">
    <citation type="submission" date="2019-08" db="EMBL/GenBank/DDBJ databases">
        <title>Archangium and Cystobacter genomes.</title>
        <authorList>
            <person name="Chen I.-C.K."/>
            <person name="Wielgoss S."/>
        </authorList>
    </citation>
    <scope>NUCLEOTIDE SEQUENCE [LARGE SCALE GENOMIC DNA]</scope>
    <source>
        <strain evidence="1 2">Cbm 6</strain>
    </source>
</reference>
<proteinExistence type="predicted"/>
<protein>
    <submittedName>
        <fullName evidence="1">Ester cyclase</fullName>
    </submittedName>
</protein>
<dbReference type="RefSeq" id="WP_395823894.1">
    <property type="nucleotide sequence ID" value="NZ_CP043494.1"/>
</dbReference>
<name>A0ABY9WUL3_9BACT</name>